<comment type="subunit">
    <text evidence="4">Complex I is composed of 45 different subunits.</text>
</comment>
<reference evidence="15" key="1">
    <citation type="submission" date="2025-08" db="UniProtKB">
        <authorList>
            <consortium name="Ensembl"/>
        </authorList>
    </citation>
    <scope>IDENTIFICATION</scope>
</reference>
<keyword evidence="16" id="KW-1185">Reference proteome</keyword>
<comment type="function">
    <text evidence="1">Accessory subunit of the mitochondrial membrane respiratory chain NADH dehydrogenase (Complex I), that is believed not to be involved in catalysis. Complex I functions in the transfer of electrons from NADH to the respiratory chain. The immediate electron acceptor for the enzyme is believed to be ubiquinone.</text>
</comment>
<keyword evidence="9" id="KW-0249">Electron transport</keyword>
<keyword evidence="7" id="KW-0679">Respiratory chain</keyword>
<dbReference type="GO" id="GO:0005743">
    <property type="term" value="C:mitochondrial inner membrane"/>
    <property type="evidence" value="ECO:0007669"/>
    <property type="project" value="UniProtKB-SubCell"/>
</dbReference>
<dbReference type="InterPro" id="IPR006806">
    <property type="entry name" value="NDUFA5"/>
</dbReference>
<evidence type="ECO:0000256" key="3">
    <source>
        <dbReference type="ARBA" id="ARBA00010261"/>
    </source>
</evidence>
<comment type="similarity">
    <text evidence="3">Belongs to the complex I NDUFA5 subunit family.</text>
</comment>
<evidence type="ECO:0000313" key="15">
    <source>
        <dbReference type="Ensembl" id="ENSANIP00000013016.1"/>
    </source>
</evidence>
<evidence type="ECO:0000256" key="10">
    <source>
        <dbReference type="ARBA" id="ARBA00023128"/>
    </source>
</evidence>
<evidence type="ECO:0000256" key="1">
    <source>
        <dbReference type="ARBA" id="ARBA00003195"/>
    </source>
</evidence>
<evidence type="ECO:0000256" key="14">
    <source>
        <dbReference type="ARBA" id="ARBA00032775"/>
    </source>
</evidence>
<evidence type="ECO:0000256" key="4">
    <source>
        <dbReference type="ARBA" id="ARBA00011533"/>
    </source>
</evidence>
<dbReference type="PANTHER" id="PTHR12653:SF0">
    <property type="entry name" value="NADH DEHYDROGENASE [UBIQUINONE] 1 ALPHA SUBCOMPLEX SUBUNIT 5"/>
    <property type="match status" value="1"/>
</dbReference>
<dbReference type="PANTHER" id="PTHR12653">
    <property type="entry name" value="NADH-UBIQUINONE OXIDOREDUCTASE 13 KD-B SUBUNIT"/>
    <property type="match status" value="1"/>
</dbReference>
<evidence type="ECO:0000256" key="2">
    <source>
        <dbReference type="ARBA" id="ARBA00004443"/>
    </source>
</evidence>
<evidence type="ECO:0000256" key="8">
    <source>
        <dbReference type="ARBA" id="ARBA00022792"/>
    </source>
</evidence>
<evidence type="ECO:0000256" key="11">
    <source>
        <dbReference type="ARBA" id="ARBA00023136"/>
    </source>
</evidence>
<evidence type="ECO:0000256" key="7">
    <source>
        <dbReference type="ARBA" id="ARBA00022660"/>
    </source>
</evidence>
<evidence type="ECO:0000256" key="6">
    <source>
        <dbReference type="ARBA" id="ARBA00022448"/>
    </source>
</evidence>
<evidence type="ECO:0000256" key="12">
    <source>
        <dbReference type="ARBA" id="ARBA00030376"/>
    </source>
</evidence>
<evidence type="ECO:0000256" key="5">
    <source>
        <dbReference type="ARBA" id="ARBA00016385"/>
    </source>
</evidence>
<evidence type="ECO:0000256" key="13">
    <source>
        <dbReference type="ARBA" id="ARBA00032483"/>
    </source>
</evidence>
<dbReference type="Proteomes" id="UP000694541">
    <property type="component" value="Unplaced"/>
</dbReference>
<keyword evidence="8" id="KW-0999">Mitochondrion inner membrane</keyword>
<sequence length="166" mass="18933">MRSSSPTLLAALSARRIGSRYRCGACAARRPSPCPLTGGRRRPAPCWRMRRAAPRPATTGLVGLAVAENPHERLRILYTKILGVLQNIPKDAAYRKYTEQIVNQRFNLVQTETDVQKLQDKLNSGHIEEVIVQAENELSLARKMIQWKPWEPLVEEPPSDQWRWPI</sequence>
<dbReference type="Ensembl" id="ENSANIT00000013481.1">
    <property type="protein sequence ID" value="ENSANIP00000013016.1"/>
    <property type="gene ID" value="ENSANIG00000008846.1"/>
</dbReference>
<dbReference type="Pfam" id="PF04716">
    <property type="entry name" value="ETC_C1_NDUFA5"/>
    <property type="match status" value="1"/>
</dbReference>
<dbReference type="AlphaFoldDB" id="A0A8B9MW46"/>
<reference evidence="15" key="2">
    <citation type="submission" date="2025-09" db="UniProtKB">
        <authorList>
            <consortium name="Ensembl"/>
        </authorList>
    </citation>
    <scope>IDENTIFICATION</scope>
</reference>
<organism evidence="15 16">
    <name type="scientific">Accipiter nisus</name>
    <name type="common">Eurasian sparrowhawk</name>
    <dbReference type="NCBI Taxonomy" id="211598"/>
    <lineage>
        <taxon>Eukaryota</taxon>
        <taxon>Metazoa</taxon>
        <taxon>Chordata</taxon>
        <taxon>Craniata</taxon>
        <taxon>Vertebrata</taxon>
        <taxon>Euteleostomi</taxon>
        <taxon>Archelosauria</taxon>
        <taxon>Archosauria</taxon>
        <taxon>Dinosauria</taxon>
        <taxon>Saurischia</taxon>
        <taxon>Theropoda</taxon>
        <taxon>Coelurosauria</taxon>
        <taxon>Aves</taxon>
        <taxon>Neognathae</taxon>
        <taxon>Neoaves</taxon>
        <taxon>Telluraves</taxon>
        <taxon>Accipitrimorphae</taxon>
        <taxon>Accipitriformes</taxon>
        <taxon>Accipitridae</taxon>
        <taxon>Accipitrinae</taxon>
        <taxon>Accipiter</taxon>
    </lineage>
</organism>
<evidence type="ECO:0000313" key="16">
    <source>
        <dbReference type="Proteomes" id="UP000694541"/>
    </source>
</evidence>
<proteinExistence type="inferred from homology"/>
<dbReference type="GO" id="GO:0022904">
    <property type="term" value="P:respiratory electron transport chain"/>
    <property type="evidence" value="ECO:0007669"/>
    <property type="project" value="InterPro"/>
</dbReference>
<keyword evidence="6" id="KW-0813">Transport</keyword>
<keyword evidence="11" id="KW-0472">Membrane</keyword>
<evidence type="ECO:0000256" key="9">
    <source>
        <dbReference type="ARBA" id="ARBA00022982"/>
    </source>
</evidence>
<keyword evidence="10" id="KW-0496">Mitochondrion</keyword>
<comment type="subcellular location">
    <subcellularLocation>
        <location evidence="2">Mitochondrion inner membrane</location>
        <topology evidence="2">Peripheral membrane protein</topology>
        <orientation evidence="2">Matrix side</orientation>
    </subcellularLocation>
</comment>
<protein>
    <recommendedName>
        <fullName evidence="5">NADH dehydrogenase [ubiquinone] 1 alpha subcomplex subunit 5</fullName>
    </recommendedName>
    <alternativeName>
        <fullName evidence="12">Complex I subunit B13</fullName>
    </alternativeName>
    <alternativeName>
        <fullName evidence="14">Complex I-13kD-B</fullName>
    </alternativeName>
    <alternativeName>
        <fullName evidence="13">NADH-ubiquinone oxidoreductase 13 kDa-B subunit</fullName>
    </alternativeName>
</protein>
<name>A0A8B9MW46_9AVES</name>
<accession>A0A8B9MW46</accession>